<dbReference type="EMBL" id="BAPV01000040">
    <property type="protein sequence ID" value="GBQ91198.1"/>
    <property type="molecule type" value="Genomic_DNA"/>
</dbReference>
<proteinExistence type="predicted"/>
<sequence length="373" mass="42338">MAIEILTQDRGPAKGMQGLTPFGRLLALYTFRWGHRELLYETMIPRMRGKKPSTPERLFERHARRLRRTRRSGTAAIVERAHFDMAQQGRKLARALQPVIPRDEYAIITAGEASGQIATSLSLLIDLRRRTRRILLATLRMYGSFVMYLVLMIGTLVFMAKEALPSLQLLMEVSRNPPTPSQQRLISVAQWATGHGPAYLGLVLVALALGVTSSLFFLTGRVRVFLERFPPWSTYRGLQGYVWLSTFVILVRSGRSETKVLEQQAEHASPWLRERLDRLAVLMGQHARLLPVALDESGFLFPSPDMIDDIDAKWTGDGDSYDGLLETNAIWADEIEKTAIRRARAVELVCILVVFFLVAELNKQLFDFMPTHF</sequence>
<reference evidence="2" key="1">
    <citation type="submission" date="2013-04" db="EMBL/GenBank/DDBJ databases">
        <title>The genome sequencing project of 58 acetic acid bacteria.</title>
        <authorList>
            <person name="Okamoto-Kainuma A."/>
            <person name="Ishikawa M."/>
            <person name="Umino S."/>
            <person name="Koizumi Y."/>
            <person name="Shiwa Y."/>
            <person name="Yoshikawa H."/>
            <person name="Matsutani M."/>
            <person name="Matsushita K."/>
        </authorList>
    </citation>
    <scope>NUCLEOTIDE SEQUENCE</scope>
    <source>
        <strain evidence="2">NRIC 0535</strain>
    </source>
</reference>
<gene>
    <name evidence="2" type="ORF">AA0535_2236</name>
</gene>
<feature type="transmembrane region" description="Helical" evidence="1">
    <location>
        <begin position="139"/>
        <end position="160"/>
    </location>
</feature>
<keyword evidence="1" id="KW-0812">Transmembrane</keyword>
<evidence type="ECO:0000256" key="1">
    <source>
        <dbReference type="SAM" id="Phobius"/>
    </source>
</evidence>
<dbReference type="Gene3D" id="1.20.81.30">
    <property type="entry name" value="Type II secretion system (T2SS), domain F"/>
    <property type="match status" value="1"/>
</dbReference>
<accession>A0ABQ0Q4M8</accession>
<organism evidence="2 3">
    <name type="scientific">Asaia krungthepensis NRIC 0535</name>
    <dbReference type="NCBI Taxonomy" id="1307925"/>
    <lineage>
        <taxon>Bacteria</taxon>
        <taxon>Pseudomonadati</taxon>
        <taxon>Pseudomonadota</taxon>
        <taxon>Alphaproteobacteria</taxon>
        <taxon>Acetobacterales</taxon>
        <taxon>Acetobacteraceae</taxon>
        <taxon>Asaia</taxon>
    </lineage>
</organism>
<keyword evidence="3" id="KW-1185">Reference proteome</keyword>
<evidence type="ECO:0000313" key="3">
    <source>
        <dbReference type="Proteomes" id="UP001062776"/>
    </source>
</evidence>
<dbReference type="RefSeq" id="WP_264816368.1">
    <property type="nucleotide sequence ID" value="NZ_BAPV01000040.1"/>
</dbReference>
<evidence type="ECO:0000313" key="2">
    <source>
        <dbReference type="EMBL" id="GBQ91198.1"/>
    </source>
</evidence>
<feature type="transmembrane region" description="Helical" evidence="1">
    <location>
        <begin position="345"/>
        <end position="362"/>
    </location>
</feature>
<protein>
    <submittedName>
        <fullName evidence="2">Type II secretion system protein</fullName>
    </submittedName>
</protein>
<dbReference type="InterPro" id="IPR042094">
    <property type="entry name" value="T2SS_GspF_sf"/>
</dbReference>
<comment type="caution">
    <text evidence="2">The sequence shown here is derived from an EMBL/GenBank/DDBJ whole genome shotgun (WGS) entry which is preliminary data.</text>
</comment>
<name>A0ABQ0Q4M8_9PROT</name>
<keyword evidence="1" id="KW-1133">Transmembrane helix</keyword>
<feature type="transmembrane region" description="Helical" evidence="1">
    <location>
        <begin position="198"/>
        <end position="218"/>
    </location>
</feature>
<keyword evidence="1" id="KW-0472">Membrane</keyword>
<dbReference type="Proteomes" id="UP001062776">
    <property type="component" value="Unassembled WGS sequence"/>
</dbReference>